<sequence>MGDKPQAGDVYEARERLPEGILSQIIDGELYVSPQPRTTHNRAAGELFKKLGPYGEEEGPGGWLHLIEPELHLKRDVLVPDVAGWRRERMPEMPDVVGIKLAPDWVCEVLSPSTEALDRGRKMAVYAREDVRHLWLVDPRNQSLEVYRLEGTGWKQVGVHAGNVVVRAEPFEALPLNLAFLWKR</sequence>
<dbReference type="InterPro" id="IPR011335">
    <property type="entry name" value="Restrct_endonuc-II-like"/>
</dbReference>
<dbReference type="InterPro" id="IPR012296">
    <property type="entry name" value="Nuclease_put_TT1808"/>
</dbReference>
<name>A0ABX7PDR7_9BACT</name>
<protein>
    <submittedName>
        <fullName evidence="2">Uma2 family endonuclease</fullName>
    </submittedName>
</protein>
<dbReference type="PANTHER" id="PTHR34107">
    <property type="entry name" value="SLL0198 PROTEIN-RELATED"/>
    <property type="match status" value="1"/>
</dbReference>
<reference evidence="2 3" key="1">
    <citation type="submission" date="2021-02" db="EMBL/GenBank/DDBJ databases">
        <title>De Novo genome assembly of isolated myxobacteria.</title>
        <authorList>
            <person name="Stevens D.C."/>
        </authorList>
    </citation>
    <scope>NUCLEOTIDE SEQUENCE [LARGE SCALE GENOMIC DNA]</scope>
    <source>
        <strain evidence="3">SCPEA02</strain>
    </source>
</reference>
<keyword evidence="2" id="KW-0540">Nuclease</keyword>
<dbReference type="Proteomes" id="UP000662747">
    <property type="component" value="Chromosome"/>
</dbReference>
<dbReference type="Gene3D" id="3.90.1570.10">
    <property type="entry name" value="tt1808, chain A"/>
    <property type="match status" value="1"/>
</dbReference>
<gene>
    <name evidence="2" type="ORF">JY651_45520</name>
</gene>
<proteinExistence type="predicted"/>
<dbReference type="Pfam" id="PF05685">
    <property type="entry name" value="Uma2"/>
    <property type="match status" value="1"/>
</dbReference>
<evidence type="ECO:0000259" key="1">
    <source>
        <dbReference type="Pfam" id="PF05685"/>
    </source>
</evidence>
<dbReference type="PANTHER" id="PTHR34107:SF4">
    <property type="entry name" value="SLL1222 PROTEIN"/>
    <property type="match status" value="1"/>
</dbReference>
<feature type="domain" description="Putative restriction endonuclease" evidence="1">
    <location>
        <begin position="16"/>
        <end position="174"/>
    </location>
</feature>
<keyword evidence="2" id="KW-0378">Hydrolase</keyword>
<dbReference type="EMBL" id="CP071090">
    <property type="protein sequence ID" value="QSQ28542.1"/>
    <property type="molecule type" value="Genomic_DNA"/>
</dbReference>
<evidence type="ECO:0000313" key="2">
    <source>
        <dbReference type="EMBL" id="QSQ28542.1"/>
    </source>
</evidence>
<organism evidence="2 3">
    <name type="scientific">Pyxidicoccus parkwayensis</name>
    <dbReference type="NCBI Taxonomy" id="2813578"/>
    <lineage>
        <taxon>Bacteria</taxon>
        <taxon>Pseudomonadati</taxon>
        <taxon>Myxococcota</taxon>
        <taxon>Myxococcia</taxon>
        <taxon>Myxococcales</taxon>
        <taxon>Cystobacterineae</taxon>
        <taxon>Myxococcaceae</taxon>
        <taxon>Pyxidicoccus</taxon>
    </lineage>
</organism>
<dbReference type="CDD" id="cd06260">
    <property type="entry name" value="DUF820-like"/>
    <property type="match status" value="1"/>
</dbReference>
<dbReference type="SUPFAM" id="SSF52980">
    <property type="entry name" value="Restriction endonuclease-like"/>
    <property type="match status" value="1"/>
</dbReference>
<keyword evidence="2" id="KW-0255">Endonuclease</keyword>
<dbReference type="GO" id="GO:0004519">
    <property type="term" value="F:endonuclease activity"/>
    <property type="evidence" value="ECO:0007669"/>
    <property type="project" value="UniProtKB-KW"/>
</dbReference>
<dbReference type="InterPro" id="IPR008538">
    <property type="entry name" value="Uma2"/>
</dbReference>
<keyword evidence="3" id="KW-1185">Reference proteome</keyword>
<evidence type="ECO:0000313" key="3">
    <source>
        <dbReference type="Proteomes" id="UP000662747"/>
    </source>
</evidence>
<accession>A0ABX7PDR7</accession>